<dbReference type="Gene3D" id="3.90.226.10">
    <property type="entry name" value="2-enoyl-CoA Hydratase, Chain A, domain 1"/>
    <property type="match status" value="1"/>
</dbReference>
<keyword evidence="6" id="KW-1185">Reference proteome</keyword>
<dbReference type="GO" id="GO:0006574">
    <property type="term" value="P:L-valine catabolic process"/>
    <property type="evidence" value="ECO:0007669"/>
    <property type="project" value="TreeGrafter"/>
</dbReference>
<dbReference type="EMBL" id="WNXQ01000002">
    <property type="protein sequence ID" value="MWB77103.1"/>
    <property type="molecule type" value="Genomic_DNA"/>
</dbReference>
<evidence type="ECO:0000256" key="2">
    <source>
        <dbReference type="ARBA" id="ARBA00011915"/>
    </source>
</evidence>
<evidence type="ECO:0000256" key="1">
    <source>
        <dbReference type="ARBA" id="ARBA00001709"/>
    </source>
</evidence>
<dbReference type="Proteomes" id="UP000443843">
    <property type="component" value="Unassembled WGS sequence"/>
</dbReference>
<dbReference type="EC" id="3.1.2.4" evidence="2"/>
<dbReference type="NCBIfam" id="NF004127">
    <property type="entry name" value="PRK05617.1"/>
    <property type="match status" value="1"/>
</dbReference>
<dbReference type="AlphaFoldDB" id="A0A844W8J0"/>
<dbReference type="GO" id="GO:0016853">
    <property type="term" value="F:isomerase activity"/>
    <property type="evidence" value="ECO:0007669"/>
    <property type="project" value="UniProtKB-KW"/>
</dbReference>
<organism evidence="5 6">
    <name type="scientific">Pseudooceanicola pacificus</name>
    <dbReference type="NCBI Taxonomy" id="2676438"/>
    <lineage>
        <taxon>Bacteria</taxon>
        <taxon>Pseudomonadati</taxon>
        <taxon>Pseudomonadota</taxon>
        <taxon>Alphaproteobacteria</taxon>
        <taxon>Rhodobacterales</taxon>
        <taxon>Paracoccaceae</taxon>
        <taxon>Pseudooceanicola</taxon>
    </lineage>
</organism>
<protein>
    <recommendedName>
        <fullName evidence="2">3-hydroxyisobutyryl-CoA hydrolase</fullName>
        <ecNumber evidence="2">3.1.2.4</ecNumber>
    </recommendedName>
</protein>
<dbReference type="RefSeq" id="WP_160381304.1">
    <property type="nucleotide sequence ID" value="NZ_WNXQ01000002.1"/>
</dbReference>
<evidence type="ECO:0000259" key="4">
    <source>
        <dbReference type="Pfam" id="PF16113"/>
    </source>
</evidence>
<reference evidence="5 6" key="1">
    <citation type="submission" date="2019-11" db="EMBL/GenBank/DDBJ databases">
        <title>Pseudooceanicola pacifica sp. nov., isolated from deep-sea sediment of the Pacific Ocean.</title>
        <authorList>
            <person name="Lyu L."/>
        </authorList>
    </citation>
    <scope>NUCLEOTIDE SEQUENCE [LARGE SCALE GENOMIC DNA]</scope>
    <source>
        <strain evidence="5 6">216_PA32_1</strain>
    </source>
</reference>
<dbReference type="GO" id="GO:0003860">
    <property type="term" value="F:3-hydroxyisobutyryl-CoA hydrolase activity"/>
    <property type="evidence" value="ECO:0007669"/>
    <property type="project" value="UniProtKB-EC"/>
</dbReference>
<dbReference type="SUPFAM" id="SSF52096">
    <property type="entry name" value="ClpP/crotonase"/>
    <property type="match status" value="1"/>
</dbReference>
<dbReference type="PANTHER" id="PTHR43176:SF3">
    <property type="entry name" value="3-HYDROXYISOBUTYRYL-COA HYDROLASE, MITOCHONDRIAL"/>
    <property type="match status" value="1"/>
</dbReference>
<dbReference type="InterPro" id="IPR029045">
    <property type="entry name" value="ClpP/crotonase-like_dom_sf"/>
</dbReference>
<gene>
    <name evidence="5" type="ORF">GLS40_03605</name>
</gene>
<proteinExistence type="predicted"/>
<dbReference type="InterPro" id="IPR045004">
    <property type="entry name" value="ECH_dom"/>
</dbReference>
<evidence type="ECO:0000256" key="3">
    <source>
        <dbReference type="ARBA" id="ARBA00022801"/>
    </source>
</evidence>
<comment type="caution">
    <text evidence="5">The sequence shown here is derived from an EMBL/GenBank/DDBJ whole genome shotgun (WGS) entry which is preliminary data.</text>
</comment>
<keyword evidence="3" id="KW-0378">Hydrolase</keyword>
<dbReference type="CDD" id="cd06558">
    <property type="entry name" value="crotonase-like"/>
    <property type="match status" value="1"/>
</dbReference>
<accession>A0A844W8J0</accession>
<keyword evidence="5" id="KW-0413">Isomerase</keyword>
<feature type="domain" description="Enoyl-CoA hydratase/isomerase" evidence="4">
    <location>
        <begin position="14"/>
        <end position="332"/>
    </location>
</feature>
<dbReference type="InterPro" id="IPR032259">
    <property type="entry name" value="HIBYL-CoA-H"/>
</dbReference>
<dbReference type="PANTHER" id="PTHR43176">
    <property type="entry name" value="3-HYDROXYISOBUTYRYL-COA HYDROLASE-RELATED"/>
    <property type="match status" value="1"/>
</dbReference>
<sequence>MTPDLHIRTDGRAGRITLTRPKALNALSHQMSLDIEDALDAWAGDDAVDLVILDARGDKAFCAGGDIARIHAQGTAGELDGPRGFWRDEYRMNAKLADYAKPVVSFMQGFVMGGGVGLGCHTHYRVVSDTTRMAMPECGIGLMPDVGGTLLLARAPGRAGEYIGLSGARMGAADAIHAGFADCFIPEAMWADVIASLCLNGDPDLVRKAALSPPESTLPALAGEIDALFDAPDLPSLIQALEEAGTEFATATLKSLRHHSPLSMACTLAAVRAMRGDHDIRDALRQEYRFTHRSLDMGDLLEGIRAQIIDKDRNPRWKHDIASLTAADVAAMLAPLGAAELTFEREDKP</sequence>
<name>A0A844W8J0_9RHOB</name>
<evidence type="ECO:0000313" key="5">
    <source>
        <dbReference type="EMBL" id="MWB77103.1"/>
    </source>
</evidence>
<evidence type="ECO:0000313" key="6">
    <source>
        <dbReference type="Proteomes" id="UP000443843"/>
    </source>
</evidence>
<dbReference type="Pfam" id="PF16113">
    <property type="entry name" value="ECH_2"/>
    <property type="match status" value="1"/>
</dbReference>
<dbReference type="GO" id="GO:0005829">
    <property type="term" value="C:cytosol"/>
    <property type="evidence" value="ECO:0007669"/>
    <property type="project" value="TreeGrafter"/>
</dbReference>
<comment type="catalytic activity">
    <reaction evidence="1">
        <text>3-hydroxy-2-methylpropanoyl-CoA + H2O = 3-hydroxy-2-methylpropanoate + CoA + H(+)</text>
        <dbReference type="Rhea" id="RHEA:20888"/>
        <dbReference type="ChEBI" id="CHEBI:11805"/>
        <dbReference type="ChEBI" id="CHEBI:15377"/>
        <dbReference type="ChEBI" id="CHEBI:15378"/>
        <dbReference type="ChEBI" id="CHEBI:57287"/>
        <dbReference type="ChEBI" id="CHEBI:57340"/>
        <dbReference type="EC" id="3.1.2.4"/>
    </reaction>
</comment>